<accession>A0A432X9S4</accession>
<dbReference type="PANTHER" id="PTHR37953">
    <property type="entry name" value="UPF0127 PROTEIN MJ1496"/>
    <property type="match status" value="1"/>
</dbReference>
<dbReference type="PANTHER" id="PTHR37953:SF1">
    <property type="entry name" value="UPF0127 PROTEIN MJ1496"/>
    <property type="match status" value="1"/>
</dbReference>
<organism evidence="1 2">
    <name type="scientific">Aliidiomarina taiwanensis</name>
    <dbReference type="NCBI Taxonomy" id="946228"/>
    <lineage>
        <taxon>Bacteria</taxon>
        <taxon>Pseudomonadati</taxon>
        <taxon>Pseudomonadota</taxon>
        <taxon>Gammaproteobacteria</taxon>
        <taxon>Alteromonadales</taxon>
        <taxon>Idiomarinaceae</taxon>
        <taxon>Aliidiomarina</taxon>
    </lineage>
</organism>
<proteinExistence type="predicted"/>
<dbReference type="Proteomes" id="UP000286976">
    <property type="component" value="Unassembled WGS sequence"/>
</dbReference>
<reference evidence="1 2" key="1">
    <citation type="journal article" date="2011" name="Front. Microbiol.">
        <title>Genomic signatures of strain selection and enhancement in Bacillus atrophaeus var. globigii, a historical biowarfare simulant.</title>
        <authorList>
            <person name="Gibbons H.S."/>
            <person name="Broomall S.M."/>
            <person name="McNew L.A."/>
            <person name="Daligault H."/>
            <person name="Chapman C."/>
            <person name="Bruce D."/>
            <person name="Karavis M."/>
            <person name="Krepps M."/>
            <person name="McGregor P.A."/>
            <person name="Hong C."/>
            <person name="Park K.H."/>
            <person name="Akmal A."/>
            <person name="Feldman A."/>
            <person name="Lin J.S."/>
            <person name="Chang W.E."/>
            <person name="Higgs B.W."/>
            <person name="Demirev P."/>
            <person name="Lindquist J."/>
            <person name="Liem A."/>
            <person name="Fochler E."/>
            <person name="Read T.D."/>
            <person name="Tapia R."/>
            <person name="Johnson S."/>
            <person name="Bishop-Lilly K.A."/>
            <person name="Detter C."/>
            <person name="Han C."/>
            <person name="Sozhamannan S."/>
            <person name="Rosenzweig C.N."/>
            <person name="Skowronski E.W."/>
        </authorList>
    </citation>
    <scope>NUCLEOTIDE SEQUENCE [LARGE SCALE GENOMIC DNA]</scope>
    <source>
        <strain evidence="1 2">AIT1</strain>
    </source>
</reference>
<dbReference type="EMBL" id="PIPQ01000001">
    <property type="protein sequence ID" value="RUO44074.1"/>
    <property type="molecule type" value="Genomic_DNA"/>
</dbReference>
<dbReference type="Gene3D" id="2.60.120.1140">
    <property type="entry name" value="Protein of unknown function DUF192"/>
    <property type="match status" value="1"/>
</dbReference>
<protein>
    <recommendedName>
        <fullName evidence="3">DUF192 domain-containing protein</fullName>
    </recommendedName>
</protein>
<comment type="caution">
    <text evidence="1">The sequence shown here is derived from an EMBL/GenBank/DDBJ whole genome shotgun (WGS) entry which is preliminary data.</text>
</comment>
<dbReference type="InterPro" id="IPR038695">
    <property type="entry name" value="Saro_0823-like_sf"/>
</dbReference>
<evidence type="ECO:0000313" key="1">
    <source>
        <dbReference type="EMBL" id="RUO44074.1"/>
    </source>
</evidence>
<gene>
    <name evidence="1" type="ORF">CWE15_02555</name>
</gene>
<dbReference type="AlphaFoldDB" id="A0A432X9S4"/>
<dbReference type="InterPro" id="IPR003795">
    <property type="entry name" value="DUF192"/>
</dbReference>
<name>A0A432X9S4_9GAMM</name>
<evidence type="ECO:0008006" key="3">
    <source>
        <dbReference type="Google" id="ProtNLM"/>
    </source>
</evidence>
<keyword evidence="2" id="KW-1185">Reference proteome</keyword>
<dbReference type="Pfam" id="PF02643">
    <property type="entry name" value="DUF192"/>
    <property type="match status" value="1"/>
</dbReference>
<evidence type="ECO:0000313" key="2">
    <source>
        <dbReference type="Proteomes" id="UP000286976"/>
    </source>
</evidence>
<sequence length="196" mass="21888">MCVLQLQMHRANLTLNLHKWKGEVLMSVRQRACGLLASSLLMVSLWATPAEAHVQFETRQACITSPALQGQQPTLLQLEVAETNEQRARGLMERTSLSDNSGMVFIYPTTGLRSFWMYRTRIPLDIAFMNAQGVVMEVQQMAPCHERKASRCPTYRPAVPYKMALEMAAGRFAALHITTGSKLSLHACPQEIGNPS</sequence>